<keyword evidence="1" id="KW-0472">Membrane</keyword>
<organism evidence="4 5">
    <name type="scientific">Chitinophaga lutea</name>
    <dbReference type="NCBI Taxonomy" id="2488634"/>
    <lineage>
        <taxon>Bacteria</taxon>
        <taxon>Pseudomonadati</taxon>
        <taxon>Bacteroidota</taxon>
        <taxon>Chitinophagia</taxon>
        <taxon>Chitinophagales</taxon>
        <taxon>Chitinophagaceae</taxon>
        <taxon>Chitinophaga</taxon>
    </lineage>
</organism>
<dbReference type="AlphaFoldDB" id="A0A3N4PNT2"/>
<dbReference type="Proteomes" id="UP000278351">
    <property type="component" value="Unassembled WGS sequence"/>
</dbReference>
<feature type="domain" description="Protein FecR C-terminal" evidence="3">
    <location>
        <begin position="332"/>
        <end position="400"/>
    </location>
</feature>
<evidence type="ECO:0000313" key="5">
    <source>
        <dbReference type="Proteomes" id="UP000278351"/>
    </source>
</evidence>
<evidence type="ECO:0000256" key="1">
    <source>
        <dbReference type="SAM" id="Phobius"/>
    </source>
</evidence>
<evidence type="ECO:0000259" key="3">
    <source>
        <dbReference type="Pfam" id="PF16344"/>
    </source>
</evidence>
<dbReference type="Gene3D" id="2.60.120.1440">
    <property type="match status" value="1"/>
</dbReference>
<feature type="domain" description="FecR protein" evidence="2">
    <location>
        <begin position="195"/>
        <end position="290"/>
    </location>
</feature>
<keyword evidence="1" id="KW-0812">Transmembrane</keyword>
<name>A0A3N4PNT2_9BACT</name>
<dbReference type="GO" id="GO:0016989">
    <property type="term" value="F:sigma factor antagonist activity"/>
    <property type="evidence" value="ECO:0007669"/>
    <property type="project" value="TreeGrafter"/>
</dbReference>
<sequence length="402" mass="44202">MSIYQEDKSLAMLRERLQHLVDRYFSGACTEAEQKELARWIDDAKNDDALKELLEEAWQGYQPATAMPEEMSDRILTAVFKQPPAVRTNLQYRLGGWRSVAAAAAVLLLAGAAYFLLKPEEQHNYVAEQPRYRNEVPAGGNKALLTLGDGTVITLDSAANGLLAQQGRVQVMKKANGELSYEGNGGFADPAAVNTMRTPRGGEYRLTLPDGTKVWLNAASSITFPVTFRGNDRAVQISGEVYFEVAHNPSKPFRVTAGGATVEVLGTHFNINAYNGEAAVKTTLLEGSVKVSSRLSRAVLDPGQQARVTSAGSMDVESNVDLDEVMAWKNGYFLFNDADMPSVMRQLENWYDVTVSYEGGKIPERSFGGGIQRSLPLTKVLQILEENDVKFRVEGRNITVLK</sequence>
<gene>
    <name evidence="4" type="ORF">EGT74_19915</name>
</gene>
<accession>A0A3N4PNT2</accession>
<evidence type="ECO:0000313" key="4">
    <source>
        <dbReference type="EMBL" id="RPE09268.1"/>
    </source>
</evidence>
<comment type="caution">
    <text evidence="4">The sequence shown here is derived from an EMBL/GenBank/DDBJ whole genome shotgun (WGS) entry which is preliminary data.</text>
</comment>
<dbReference type="Pfam" id="PF04773">
    <property type="entry name" value="FecR"/>
    <property type="match status" value="1"/>
</dbReference>
<dbReference type="EMBL" id="RPDH01000002">
    <property type="protein sequence ID" value="RPE09268.1"/>
    <property type="molecule type" value="Genomic_DNA"/>
</dbReference>
<evidence type="ECO:0000259" key="2">
    <source>
        <dbReference type="Pfam" id="PF04773"/>
    </source>
</evidence>
<dbReference type="PANTHER" id="PTHR30273:SF2">
    <property type="entry name" value="PROTEIN FECR"/>
    <property type="match status" value="1"/>
</dbReference>
<dbReference type="InterPro" id="IPR006860">
    <property type="entry name" value="FecR"/>
</dbReference>
<dbReference type="Pfam" id="PF16344">
    <property type="entry name" value="FecR_C"/>
    <property type="match status" value="1"/>
</dbReference>
<protein>
    <submittedName>
        <fullName evidence="4">FecR family protein</fullName>
    </submittedName>
</protein>
<proteinExistence type="predicted"/>
<keyword evidence="5" id="KW-1185">Reference proteome</keyword>
<dbReference type="PANTHER" id="PTHR30273">
    <property type="entry name" value="PERIPLASMIC SIGNAL SENSOR AND SIGMA FACTOR ACTIVATOR FECR-RELATED"/>
    <property type="match status" value="1"/>
</dbReference>
<dbReference type="InterPro" id="IPR012373">
    <property type="entry name" value="Ferrdict_sens_TM"/>
</dbReference>
<reference evidence="4 5" key="1">
    <citation type="submission" date="2018-11" db="EMBL/GenBank/DDBJ databases">
        <title>Chitinophaga lutea sp.nov., isolate from arsenic contaminated soil.</title>
        <authorList>
            <person name="Zong Y."/>
        </authorList>
    </citation>
    <scope>NUCLEOTIDE SEQUENCE [LARGE SCALE GENOMIC DNA]</scope>
    <source>
        <strain evidence="4 5">ZY74</strain>
    </source>
</reference>
<feature type="transmembrane region" description="Helical" evidence="1">
    <location>
        <begin position="97"/>
        <end position="117"/>
    </location>
</feature>
<keyword evidence="1" id="KW-1133">Transmembrane helix</keyword>
<dbReference type="Gene3D" id="3.55.50.30">
    <property type="match status" value="1"/>
</dbReference>
<dbReference type="InterPro" id="IPR032508">
    <property type="entry name" value="FecR_C"/>
</dbReference>